<evidence type="ECO:0000313" key="4">
    <source>
        <dbReference type="Proteomes" id="UP000183585"/>
    </source>
</evidence>
<dbReference type="Gene3D" id="2.40.128.580">
    <property type="entry name" value="GXWXG domain"/>
    <property type="match status" value="1"/>
</dbReference>
<dbReference type="AlphaFoldDB" id="A0A1C4ZQT2"/>
<accession>A0A1C4ZQT2</accession>
<proteinExistence type="predicted"/>
<dbReference type="Proteomes" id="UP000183585">
    <property type="component" value="Unassembled WGS sequence"/>
</dbReference>
<protein>
    <submittedName>
        <fullName evidence="3">GXWXG protein</fullName>
    </submittedName>
</protein>
<feature type="domain" description="GXWXG" evidence="1">
    <location>
        <begin position="34"/>
        <end position="87"/>
    </location>
</feature>
<dbReference type="InterPro" id="IPR025951">
    <property type="entry name" value="GXWXG_dom"/>
</dbReference>
<gene>
    <name evidence="3" type="ORF">GA0070563_109112</name>
</gene>
<evidence type="ECO:0000259" key="1">
    <source>
        <dbReference type="Pfam" id="PF14231"/>
    </source>
</evidence>
<dbReference type="RefSeq" id="WP_256095688.1">
    <property type="nucleotide sequence ID" value="NZ_FMCT01000009.1"/>
</dbReference>
<organism evidence="3 4">
    <name type="scientific">Micromonospora carbonacea</name>
    <dbReference type="NCBI Taxonomy" id="47853"/>
    <lineage>
        <taxon>Bacteria</taxon>
        <taxon>Bacillati</taxon>
        <taxon>Actinomycetota</taxon>
        <taxon>Actinomycetes</taxon>
        <taxon>Micromonosporales</taxon>
        <taxon>Micromonosporaceae</taxon>
        <taxon>Micromonospora</taxon>
    </lineage>
</organism>
<dbReference type="Pfam" id="PF14232">
    <property type="entry name" value="DUF4334"/>
    <property type="match status" value="1"/>
</dbReference>
<reference evidence="4" key="1">
    <citation type="submission" date="2016-06" db="EMBL/GenBank/DDBJ databases">
        <authorList>
            <person name="Varghese N."/>
            <person name="Submissions Spin"/>
        </authorList>
    </citation>
    <scope>NUCLEOTIDE SEQUENCE [LARGE SCALE GENOMIC DNA]</scope>
    <source>
        <strain evidence="4">DSM 43168</strain>
    </source>
</reference>
<evidence type="ECO:0000313" key="3">
    <source>
        <dbReference type="EMBL" id="SCF35154.1"/>
    </source>
</evidence>
<dbReference type="Pfam" id="PF14231">
    <property type="entry name" value="GXWXG"/>
    <property type="match status" value="1"/>
</dbReference>
<keyword evidence="4" id="KW-1185">Reference proteome</keyword>
<dbReference type="InterPro" id="IPR025568">
    <property type="entry name" value="DUF4334"/>
</dbReference>
<dbReference type="EMBL" id="FMCT01000009">
    <property type="protein sequence ID" value="SCF35154.1"/>
    <property type="molecule type" value="Genomic_DNA"/>
</dbReference>
<feature type="domain" description="DUF4334" evidence="2">
    <location>
        <begin position="134"/>
        <end position="188"/>
    </location>
</feature>
<sequence>MSSAADPAPAAALPAPEHPAALPAPGDLASALACFDGLPPVAVEEMLGAWRGSGFATGHPLDGLLERYGWHGKRFDGPEDVHPLVFAAGGRLVSVNPALVPTGLLVRPPGAVRTPLAARAFALARPLLTTTRPAARLRMTEYRGVVSATMCYDRLPIHDVFRRVDERTLLGVMDLRGADRPFVFVLTRESTTQAGG</sequence>
<name>A0A1C4ZQT2_9ACTN</name>
<evidence type="ECO:0000259" key="2">
    <source>
        <dbReference type="Pfam" id="PF14232"/>
    </source>
</evidence>